<keyword evidence="2" id="KW-0808">Transferase</keyword>
<keyword evidence="3" id="KW-0547">Nucleotide-binding</keyword>
<keyword evidence="5" id="KW-0067">ATP-binding</keyword>
<dbReference type="InterPro" id="IPR014721">
    <property type="entry name" value="Ribsml_uS5_D2-typ_fold_subgr"/>
</dbReference>
<dbReference type="PRINTS" id="PR00958">
    <property type="entry name" value="HOMSERKINASE"/>
</dbReference>
<reference evidence="7" key="2">
    <citation type="journal article" date="2014" name="ISME J.">
        <title>Microbial stratification in low pH oxic and suboxic macroscopic growths along an acid mine drainage.</title>
        <authorList>
            <person name="Mendez-Garcia C."/>
            <person name="Mesa V."/>
            <person name="Sprenger R.R."/>
            <person name="Richter M."/>
            <person name="Diez M.S."/>
            <person name="Solano J."/>
            <person name="Bargiela R."/>
            <person name="Golyshina O.V."/>
            <person name="Manteca A."/>
            <person name="Ramos J.L."/>
            <person name="Gallego J.R."/>
            <person name="Llorente I."/>
            <person name="Martins Dos Santos V.A."/>
            <person name="Jensen O.N."/>
            <person name="Pelaez A.I."/>
            <person name="Sanchez J."/>
            <person name="Ferrer M."/>
        </authorList>
    </citation>
    <scope>NUCLEOTIDE SEQUENCE</scope>
</reference>
<name>T1CDU7_9ZZZZ</name>
<evidence type="ECO:0000256" key="4">
    <source>
        <dbReference type="ARBA" id="ARBA00022777"/>
    </source>
</evidence>
<dbReference type="Pfam" id="PF08544">
    <property type="entry name" value="GHMP_kinases_C"/>
    <property type="match status" value="1"/>
</dbReference>
<keyword evidence="1" id="KW-0028">Amino-acid biosynthesis</keyword>
<evidence type="ECO:0000256" key="5">
    <source>
        <dbReference type="ARBA" id="ARBA00022840"/>
    </source>
</evidence>
<dbReference type="GO" id="GO:0008652">
    <property type="term" value="P:amino acid biosynthetic process"/>
    <property type="evidence" value="ECO:0007669"/>
    <property type="project" value="UniProtKB-KW"/>
</dbReference>
<gene>
    <name evidence="7" type="ORF">B1B_00084</name>
</gene>
<evidence type="ECO:0000256" key="1">
    <source>
        <dbReference type="ARBA" id="ARBA00022605"/>
    </source>
</evidence>
<dbReference type="GO" id="GO:0005524">
    <property type="term" value="F:ATP binding"/>
    <property type="evidence" value="ECO:0007669"/>
    <property type="project" value="UniProtKB-KW"/>
</dbReference>
<dbReference type="InterPro" id="IPR013750">
    <property type="entry name" value="GHMP_kinase_C_dom"/>
</dbReference>
<dbReference type="GO" id="GO:0016301">
    <property type="term" value="F:kinase activity"/>
    <property type="evidence" value="ECO:0007669"/>
    <property type="project" value="UniProtKB-KW"/>
</dbReference>
<comment type="caution">
    <text evidence="7">The sequence shown here is derived from an EMBL/GenBank/DDBJ whole genome shotgun (WGS) entry which is preliminary data.</text>
</comment>
<dbReference type="AlphaFoldDB" id="T1CDU7"/>
<dbReference type="EMBL" id="AUZY01000065">
    <property type="protein sequence ID" value="EQD79678.1"/>
    <property type="molecule type" value="Genomic_DNA"/>
</dbReference>
<proteinExistence type="predicted"/>
<feature type="non-terminal residue" evidence="7">
    <location>
        <position position="1"/>
    </location>
</feature>
<accession>T1CDU7</accession>
<evidence type="ECO:0000259" key="6">
    <source>
        <dbReference type="Pfam" id="PF08544"/>
    </source>
</evidence>
<feature type="non-terminal residue" evidence="7">
    <location>
        <position position="186"/>
    </location>
</feature>
<evidence type="ECO:0000256" key="3">
    <source>
        <dbReference type="ARBA" id="ARBA00022741"/>
    </source>
</evidence>
<evidence type="ECO:0000313" key="7">
    <source>
        <dbReference type="EMBL" id="EQD79678.1"/>
    </source>
</evidence>
<keyword evidence="4 7" id="KW-0418">Kinase</keyword>
<dbReference type="Gene3D" id="3.30.230.10">
    <property type="match status" value="1"/>
</dbReference>
<dbReference type="InterPro" id="IPR036554">
    <property type="entry name" value="GHMP_kinase_C_sf"/>
</dbReference>
<protein>
    <submittedName>
        <fullName evidence="7">Homoserine kinase</fullName>
    </submittedName>
</protein>
<dbReference type="PANTHER" id="PTHR20861">
    <property type="entry name" value="HOMOSERINE/4-DIPHOSPHOCYTIDYL-2-C-METHYL-D-ERYTHRITOL KINASE"/>
    <property type="match status" value="1"/>
</dbReference>
<evidence type="ECO:0000256" key="2">
    <source>
        <dbReference type="ARBA" id="ARBA00022679"/>
    </source>
</evidence>
<organism evidence="7">
    <name type="scientific">mine drainage metagenome</name>
    <dbReference type="NCBI Taxonomy" id="410659"/>
    <lineage>
        <taxon>unclassified sequences</taxon>
        <taxon>metagenomes</taxon>
        <taxon>ecological metagenomes</taxon>
    </lineage>
</organism>
<dbReference type="SUPFAM" id="SSF55060">
    <property type="entry name" value="GHMP Kinase, C-terminal domain"/>
    <property type="match status" value="1"/>
</dbReference>
<feature type="domain" description="GHMP kinase C-terminal" evidence="6">
    <location>
        <begin position="119"/>
        <end position="176"/>
    </location>
</feature>
<dbReference type="PANTHER" id="PTHR20861:SF1">
    <property type="entry name" value="HOMOSERINE KINASE"/>
    <property type="match status" value="1"/>
</dbReference>
<reference evidence="7" key="1">
    <citation type="submission" date="2013-08" db="EMBL/GenBank/DDBJ databases">
        <authorList>
            <person name="Mendez C."/>
            <person name="Richter M."/>
            <person name="Ferrer M."/>
            <person name="Sanchez J."/>
        </authorList>
    </citation>
    <scope>NUCLEOTIDE SEQUENCE</scope>
</reference>
<dbReference type="Gene3D" id="3.30.70.890">
    <property type="entry name" value="GHMP kinase, C-terminal domain"/>
    <property type="match status" value="1"/>
</dbReference>
<sequence length="186" mass="19652">AGLLVGDELAGAATDEQGLLALATSMEGHPDNVAAALLGGLVVAAQIGSQVVTRRADIPSDLSFIVVTPARQMSTTRSRAVLPEQYTRSDVVHNLQRVALLTACVFSGGFELRPEFFQDRLHQPQRAPLVPGIAGCLALKHPDLLGVFLSGAGSSVTAITRRSADEIAQRLRQQFESAGMPAESRV</sequence>